<dbReference type="AlphaFoldDB" id="A0A0K6IPY5"/>
<proteinExistence type="predicted"/>
<organism evidence="2 3">
    <name type="scientific">Tepidiphilus thermophilus</name>
    <dbReference type="NCBI Taxonomy" id="876478"/>
    <lineage>
        <taxon>Bacteria</taxon>
        <taxon>Pseudomonadati</taxon>
        <taxon>Pseudomonadota</taxon>
        <taxon>Hydrogenophilia</taxon>
        <taxon>Hydrogenophilales</taxon>
        <taxon>Hydrogenophilaceae</taxon>
        <taxon>Tepidiphilus</taxon>
    </lineage>
</organism>
<name>A0A0K6IPY5_9PROT</name>
<dbReference type="Proteomes" id="UP000182108">
    <property type="component" value="Unassembled WGS sequence"/>
</dbReference>
<gene>
    <name evidence="2" type="ORF">Ga0061068_101230</name>
</gene>
<protein>
    <submittedName>
        <fullName evidence="2">Uncharacterized protein</fullName>
    </submittedName>
</protein>
<evidence type="ECO:0000256" key="1">
    <source>
        <dbReference type="SAM" id="MobiDB-lite"/>
    </source>
</evidence>
<reference evidence="3" key="1">
    <citation type="submission" date="2015-08" db="EMBL/GenBank/DDBJ databases">
        <authorList>
            <person name="Babu N.S."/>
            <person name="Beckwith C.J."/>
            <person name="Beseler K.G."/>
            <person name="Brison A."/>
            <person name="Carone J.V."/>
            <person name="Caskin T.P."/>
            <person name="Diamond M."/>
            <person name="Durham M.E."/>
            <person name="Foxe J.M."/>
            <person name="Go M."/>
            <person name="Henderson B.A."/>
            <person name="Jones I.B."/>
            <person name="McGettigan J.A."/>
            <person name="Micheletti S.J."/>
            <person name="Nasrallah M.E."/>
            <person name="Ortiz D."/>
            <person name="Piller C.R."/>
            <person name="Privatt S.R."/>
            <person name="Schneider S.L."/>
            <person name="Sharp S."/>
            <person name="Smith T.C."/>
            <person name="Stanton J.D."/>
            <person name="Ullery H.E."/>
            <person name="Wilson R.J."/>
            <person name="Serrano M.G."/>
            <person name="Buck G."/>
            <person name="Lee V."/>
            <person name="Wang Y."/>
            <person name="Carvalho R."/>
            <person name="Voegtly L."/>
            <person name="Shi R."/>
            <person name="Duckworth R."/>
            <person name="Johnson A."/>
            <person name="Loviza R."/>
            <person name="Walstead R."/>
            <person name="Shah Z."/>
            <person name="Kiflezghi M."/>
            <person name="Wade K."/>
            <person name="Ball S.L."/>
            <person name="Bradley K.W."/>
            <person name="Asai D.J."/>
            <person name="Bowman C.A."/>
            <person name="Russell D.A."/>
            <person name="Pope W.H."/>
            <person name="Jacobs-Sera D."/>
            <person name="Hendrix R.W."/>
            <person name="Hatfull G.F."/>
        </authorList>
    </citation>
    <scope>NUCLEOTIDE SEQUENCE [LARGE SCALE GENOMIC DNA]</scope>
    <source>
        <strain evidence="3">JCM 19170</strain>
    </source>
</reference>
<accession>A0A0K6IPY5</accession>
<dbReference type="EMBL" id="CYHH01000001">
    <property type="protein sequence ID" value="CUB05144.1"/>
    <property type="molecule type" value="Genomic_DNA"/>
</dbReference>
<evidence type="ECO:0000313" key="3">
    <source>
        <dbReference type="Proteomes" id="UP000182108"/>
    </source>
</evidence>
<keyword evidence="3" id="KW-1185">Reference proteome</keyword>
<evidence type="ECO:0000313" key="2">
    <source>
        <dbReference type="EMBL" id="CUB05144.1"/>
    </source>
</evidence>
<feature type="region of interest" description="Disordered" evidence="1">
    <location>
        <begin position="62"/>
        <end position="93"/>
    </location>
</feature>
<sequence length="93" mass="10179">MRSMRFLGKLAMHGSIHEIKVTLLRLLRLRQRDAARGHPRLAVNTKVIDDEGLRRLMAEGTLSWNGGKPQPKVPVTLSSGGTPVSQGVIEGRG</sequence>
<feature type="compositionally biased region" description="Polar residues" evidence="1">
    <location>
        <begin position="76"/>
        <end position="85"/>
    </location>
</feature>